<reference evidence="1" key="1">
    <citation type="submission" date="2020-10" db="EMBL/GenBank/DDBJ databases">
        <title>Paenihalocynthiibacter styelae gen. nov., sp. nov., isolated from stalked sea squirt Styela clava.</title>
        <authorList>
            <person name="Kim Y.-O."/>
            <person name="Yoon J.-H."/>
        </authorList>
    </citation>
    <scope>NUCLEOTIDE SEQUENCE</scope>
    <source>
        <strain evidence="1">MYP1-1</strain>
    </source>
</reference>
<accession>A0A8J7LP27</accession>
<comment type="caution">
    <text evidence="1">The sequence shown here is derived from an EMBL/GenBank/DDBJ whole genome shotgun (WGS) entry which is preliminary data.</text>
</comment>
<dbReference type="Proteomes" id="UP000640583">
    <property type="component" value="Unassembled WGS sequence"/>
</dbReference>
<organism evidence="1 2">
    <name type="scientific">Halocynthiibacter styelae</name>
    <dbReference type="NCBI Taxonomy" id="2761955"/>
    <lineage>
        <taxon>Bacteria</taxon>
        <taxon>Pseudomonadati</taxon>
        <taxon>Pseudomonadota</taxon>
        <taxon>Alphaproteobacteria</taxon>
        <taxon>Rhodobacterales</taxon>
        <taxon>Paracoccaceae</taxon>
        <taxon>Halocynthiibacter</taxon>
    </lineage>
</organism>
<protein>
    <submittedName>
        <fullName evidence="1">Uncharacterized protein</fullName>
    </submittedName>
</protein>
<dbReference type="PROSITE" id="PS51257">
    <property type="entry name" value="PROKAR_LIPOPROTEIN"/>
    <property type="match status" value="1"/>
</dbReference>
<gene>
    <name evidence="1" type="ORF">H1D41_04915</name>
</gene>
<name>A0A8J7LP27_9RHOB</name>
<dbReference type="AlphaFoldDB" id="A0A8J7LP27"/>
<keyword evidence="2" id="KW-1185">Reference proteome</keyword>
<evidence type="ECO:0000313" key="2">
    <source>
        <dbReference type="Proteomes" id="UP000640583"/>
    </source>
</evidence>
<dbReference type="RefSeq" id="WP_228847856.1">
    <property type="nucleotide sequence ID" value="NZ_JADCKQ010000003.1"/>
</dbReference>
<sequence length="130" mass="14040">MFSAGKIAKLAGMASVAGLMSACIQGPGWDRALPLSDGTGTLVYDCRPLDGDAATNALQAVHRLMERTYYARVRAFDEESQRLYEAGNLTQEQIAERNAQIYQLKDQVARETAALGCEFKGILAPGSVAR</sequence>
<dbReference type="EMBL" id="JADCKQ010000003">
    <property type="protein sequence ID" value="MBI1492971.1"/>
    <property type="molecule type" value="Genomic_DNA"/>
</dbReference>
<evidence type="ECO:0000313" key="1">
    <source>
        <dbReference type="EMBL" id="MBI1492971.1"/>
    </source>
</evidence>
<proteinExistence type="predicted"/>